<name>A0AAN9Y7J0_9HEMI</name>
<dbReference type="AlphaFoldDB" id="A0AAN9Y7J0"/>
<proteinExistence type="predicted"/>
<comment type="caution">
    <text evidence="1">The sequence shown here is derived from an EMBL/GenBank/DDBJ whole genome shotgun (WGS) entry which is preliminary data.</text>
</comment>
<evidence type="ECO:0000313" key="2">
    <source>
        <dbReference type="Proteomes" id="UP001367676"/>
    </source>
</evidence>
<organism evidence="1 2">
    <name type="scientific">Parthenolecanium corni</name>
    <dbReference type="NCBI Taxonomy" id="536013"/>
    <lineage>
        <taxon>Eukaryota</taxon>
        <taxon>Metazoa</taxon>
        <taxon>Ecdysozoa</taxon>
        <taxon>Arthropoda</taxon>
        <taxon>Hexapoda</taxon>
        <taxon>Insecta</taxon>
        <taxon>Pterygota</taxon>
        <taxon>Neoptera</taxon>
        <taxon>Paraneoptera</taxon>
        <taxon>Hemiptera</taxon>
        <taxon>Sternorrhyncha</taxon>
        <taxon>Coccoidea</taxon>
        <taxon>Coccidae</taxon>
        <taxon>Parthenolecanium</taxon>
    </lineage>
</organism>
<dbReference type="Proteomes" id="UP001367676">
    <property type="component" value="Unassembled WGS sequence"/>
</dbReference>
<evidence type="ECO:0000313" key="1">
    <source>
        <dbReference type="EMBL" id="KAK7598086.1"/>
    </source>
</evidence>
<keyword evidence="2" id="KW-1185">Reference proteome</keyword>
<sequence>MRYIEVCKSEYESSTTLENFGDELENLSQRDKAGTSKMAKVYNYEKERSTNGLFSRNGLKFTFPDGRTETEIRTLAASSGPPLYDDCK</sequence>
<reference evidence="1 2" key="1">
    <citation type="submission" date="2024-03" db="EMBL/GenBank/DDBJ databases">
        <title>Adaptation during the transition from Ophiocordyceps entomopathogen to insect associate is accompanied by gene loss and intensified selection.</title>
        <authorList>
            <person name="Ward C.M."/>
            <person name="Onetto C.A."/>
            <person name="Borneman A.R."/>
        </authorList>
    </citation>
    <scope>NUCLEOTIDE SEQUENCE [LARGE SCALE GENOMIC DNA]</scope>
    <source>
        <strain evidence="1">AWRI1</strain>
        <tissue evidence="1">Single Adult Female</tissue>
    </source>
</reference>
<gene>
    <name evidence="1" type="ORF">V9T40_006321</name>
</gene>
<protein>
    <submittedName>
        <fullName evidence="1">Uncharacterized protein</fullName>
    </submittedName>
</protein>
<dbReference type="EMBL" id="JBBCAQ010000014">
    <property type="protein sequence ID" value="KAK7598086.1"/>
    <property type="molecule type" value="Genomic_DNA"/>
</dbReference>
<accession>A0AAN9Y7J0</accession>